<dbReference type="AlphaFoldDB" id="A0A1H1VJ41"/>
<dbReference type="PROSITE" id="PS51257">
    <property type="entry name" value="PROKAR_LIPOPROTEIN"/>
    <property type="match status" value="1"/>
</dbReference>
<gene>
    <name evidence="3" type="ORF">SAMN05216490_1939</name>
</gene>
<keyword evidence="4" id="KW-1185">Reference proteome</keyword>
<reference evidence="3 4" key="1">
    <citation type="submission" date="2016-10" db="EMBL/GenBank/DDBJ databases">
        <authorList>
            <person name="de Groot N.N."/>
        </authorList>
    </citation>
    <scope>NUCLEOTIDE SEQUENCE [LARGE SCALE GENOMIC DNA]</scope>
    <source>
        <strain evidence="3 4">MP1X4</strain>
    </source>
</reference>
<evidence type="ECO:0000313" key="3">
    <source>
        <dbReference type="EMBL" id="SDS84897.1"/>
    </source>
</evidence>
<sequence>MKTLIKMSFMVMITIIAFTSCKKDTRALDLTVAPVTTLNAPTDNASINLQPTTGPSIVFNWNASTTQDLVLYEVAFDKAGGDFSNPVYKVLSDGSGVQAQATITQKQLNAIASMAGIAASTTGSLKWTVIVSKATNAKLSTTSHTLQLTRPAGFAVLPDSLYLTGSATEHGTNASKAIAFKKTGDGVFELYTSLQAGTYSMIDKTTGTPTTYSIQNNINVVLNGSTTVTGNKAVYRISIDLTNAAATLTQIVSVGFWSAPDGKIWFTLPYIGNSQWELDNWPLVIPQESYGADSRYKYQFTIMNSAGVQSTEWYGSINSDNPDPSSTTPASYWYMYLVDNSQFNFCFKILPADNNKNVNVNVNFSPGLPNYNNTISLH</sequence>
<feature type="domain" description="SusE outer membrane protein" evidence="2">
    <location>
        <begin position="30"/>
        <end position="129"/>
    </location>
</feature>
<evidence type="ECO:0000259" key="2">
    <source>
        <dbReference type="Pfam" id="PF14292"/>
    </source>
</evidence>
<accession>A0A1H1VJ41</accession>
<dbReference type="Proteomes" id="UP000199679">
    <property type="component" value="Chromosome I"/>
</dbReference>
<protein>
    <submittedName>
        <fullName evidence="3">SusE outer membrane protein</fullName>
    </submittedName>
</protein>
<organism evidence="3 4">
    <name type="scientific">Mucilaginibacter mallensis</name>
    <dbReference type="NCBI Taxonomy" id="652787"/>
    <lineage>
        <taxon>Bacteria</taxon>
        <taxon>Pseudomonadati</taxon>
        <taxon>Bacteroidota</taxon>
        <taxon>Sphingobacteriia</taxon>
        <taxon>Sphingobacteriales</taxon>
        <taxon>Sphingobacteriaceae</taxon>
        <taxon>Mucilaginibacter</taxon>
    </lineage>
</organism>
<dbReference type="OrthoDB" id="631295at2"/>
<dbReference type="EMBL" id="LT629740">
    <property type="protein sequence ID" value="SDS84897.1"/>
    <property type="molecule type" value="Genomic_DNA"/>
</dbReference>
<dbReference type="Pfam" id="PF14292">
    <property type="entry name" value="SusE"/>
    <property type="match status" value="1"/>
</dbReference>
<evidence type="ECO:0000256" key="1">
    <source>
        <dbReference type="SAM" id="SignalP"/>
    </source>
</evidence>
<proteinExistence type="predicted"/>
<dbReference type="RefSeq" id="WP_091371655.1">
    <property type="nucleotide sequence ID" value="NZ_LT629740.1"/>
</dbReference>
<keyword evidence="1" id="KW-0732">Signal</keyword>
<dbReference type="InterPro" id="IPR025970">
    <property type="entry name" value="SusE"/>
</dbReference>
<dbReference type="STRING" id="652787.SAMN05216490_1939"/>
<evidence type="ECO:0000313" key="4">
    <source>
        <dbReference type="Proteomes" id="UP000199679"/>
    </source>
</evidence>
<feature type="signal peptide" evidence="1">
    <location>
        <begin position="1"/>
        <end position="22"/>
    </location>
</feature>
<name>A0A1H1VJ41_MUCMA</name>
<feature type="chain" id="PRO_5009263309" evidence="1">
    <location>
        <begin position="23"/>
        <end position="378"/>
    </location>
</feature>